<reference evidence="4 5" key="1">
    <citation type="submission" date="2016-10" db="EMBL/GenBank/DDBJ databases">
        <title>Silvanigrella aquatica sp. nov., isolated from a freshwater lake located in the Black Forest, Germany, description of Silvanigrellaceae fam. nov., Silvanigrellales ord. nov., reclassification of the order Bdellovibrionales in the class Oligoflexia, reclassification of the families Bacteriovoracaceae and Halobacteriovoraceae in the new order Bacteriovoracales ord. nov., and reclassification of the family Pseudobacteriovoracaceae in the order Oligoflexiales.</title>
        <authorList>
            <person name="Hahn M.W."/>
            <person name="Schmidt J."/>
            <person name="Koll U."/>
            <person name="Rohde M."/>
            <person name="Verbag S."/>
            <person name="Pitt A."/>
            <person name="Nakai R."/>
            <person name="Naganuma T."/>
            <person name="Lang E."/>
        </authorList>
    </citation>
    <scope>NUCLEOTIDE SEQUENCE [LARGE SCALE GENOMIC DNA]</scope>
    <source>
        <strain evidence="4 5">MWH-Nonnen-W8red</strain>
    </source>
</reference>
<dbReference type="EMBL" id="CP017834">
    <property type="protein sequence ID" value="APJ02513.1"/>
    <property type="molecule type" value="Genomic_DNA"/>
</dbReference>
<keyword evidence="5" id="KW-1185">Reference proteome</keyword>
<evidence type="ECO:0000313" key="5">
    <source>
        <dbReference type="Proteomes" id="UP000184731"/>
    </source>
</evidence>
<dbReference type="GO" id="GO:0000160">
    <property type="term" value="P:phosphorelay signal transduction system"/>
    <property type="evidence" value="ECO:0007669"/>
    <property type="project" value="InterPro"/>
</dbReference>
<keyword evidence="1 2" id="KW-0597">Phosphoprotein</keyword>
<gene>
    <name evidence="4" type="ORF">AXG55_00615</name>
</gene>
<evidence type="ECO:0000256" key="1">
    <source>
        <dbReference type="ARBA" id="ARBA00022553"/>
    </source>
</evidence>
<dbReference type="KEGG" id="saqi:AXG55_00615"/>
<feature type="domain" description="Response regulatory" evidence="3">
    <location>
        <begin position="5"/>
        <end position="121"/>
    </location>
</feature>
<dbReference type="PROSITE" id="PS50110">
    <property type="entry name" value="RESPONSE_REGULATORY"/>
    <property type="match status" value="1"/>
</dbReference>
<evidence type="ECO:0000313" key="4">
    <source>
        <dbReference type="EMBL" id="APJ02513.1"/>
    </source>
</evidence>
<organism evidence="4 5">
    <name type="scientific">Silvanigrella aquatica</name>
    <dbReference type="NCBI Taxonomy" id="1915309"/>
    <lineage>
        <taxon>Bacteria</taxon>
        <taxon>Pseudomonadati</taxon>
        <taxon>Bdellovibrionota</taxon>
        <taxon>Oligoflexia</taxon>
        <taxon>Silvanigrellales</taxon>
        <taxon>Silvanigrellaceae</taxon>
        <taxon>Silvanigrella</taxon>
    </lineage>
</organism>
<dbReference type="CDD" id="cd00156">
    <property type="entry name" value="REC"/>
    <property type="match status" value="1"/>
</dbReference>
<accession>A0A1L4CX34</accession>
<dbReference type="InterPro" id="IPR001789">
    <property type="entry name" value="Sig_transdc_resp-reg_receiver"/>
</dbReference>
<dbReference type="Gene3D" id="3.40.50.2300">
    <property type="match status" value="1"/>
</dbReference>
<dbReference type="AlphaFoldDB" id="A0A1L4CX34"/>
<feature type="modified residue" description="4-aspartylphosphate" evidence="2">
    <location>
        <position position="56"/>
    </location>
</feature>
<dbReference type="PANTHER" id="PTHR44591">
    <property type="entry name" value="STRESS RESPONSE REGULATOR PROTEIN 1"/>
    <property type="match status" value="1"/>
</dbReference>
<dbReference type="Proteomes" id="UP000184731">
    <property type="component" value="Chromosome"/>
</dbReference>
<evidence type="ECO:0000256" key="2">
    <source>
        <dbReference type="PROSITE-ProRule" id="PRU00169"/>
    </source>
</evidence>
<dbReference type="Pfam" id="PF00072">
    <property type="entry name" value="Response_reg"/>
    <property type="match status" value="1"/>
</dbReference>
<sequence length="128" mass="14693">MADLKILLIDDSKSIQTFVAECFSNDPDTKFLTANNGKMGLEILEEEPDVDIVFLDWEMPVMNGIETLDEIKKHHSKVIVIMMTSKNGAFDIQKMLLHGATDYIMKPFTRDNIFDKLQEILTKRSLKK</sequence>
<dbReference type="InterPro" id="IPR011006">
    <property type="entry name" value="CheY-like_superfamily"/>
</dbReference>
<name>A0A1L4CX34_9BACT</name>
<evidence type="ECO:0000259" key="3">
    <source>
        <dbReference type="PROSITE" id="PS50110"/>
    </source>
</evidence>
<dbReference type="SMART" id="SM00448">
    <property type="entry name" value="REC"/>
    <property type="match status" value="1"/>
</dbReference>
<protein>
    <recommendedName>
        <fullName evidence="3">Response regulatory domain-containing protein</fullName>
    </recommendedName>
</protein>
<proteinExistence type="predicted"/>
<dbReference type="RefSeq" id="WP_233231272.1">
    <property type="nucleotide sequence ID" value="NZ_CP017834.1"/>
</dbReference>
<dbReference type="PANTHER" id="PTHR44591:SF3">
    <property type="entry name" value="RESPONSE REGULATORY DOMAIN-CONTAINING PROTEIN"/>
    <property type="match status" value="1"/>
</dbReference>
<dbReference type="STRING" id="1915309.AXG55_00615"/>
<dbReference type="SUPFAM" id="SSF52172">
    <property type="entry name" value="CheY-like"/>
    <property type="match status" value="1"/>
</dbReference>
<dbReference type="InterPro" id="IPR050595">
    <property type="entry name" value="Bact_response_regulator"/>
</dbReference>